<accession>A0A9W7CPZ3</accession>
<dbReference type="Proteomes" id="UP001165083">
    <property type="component" value="Unassembled WGS sequence"/>
</dbReference>
<protein>
    <submittedName>
        <fullName evidence="1">Unnamed protein product</fullName>
    </submittedName>
</protein>
<dbReference type="EMBL" id="BSXW01001138">
    <property type="protein sequence ID" value="GMF34001.1"/>
    <property type="molecule type" value="Genomic_DNA"/>
</dbReference>
<evidence type="ECO:0000313" key="2">
    <source>
        <dbReference type="Proteomes" id="UP001165083"/>
    </source>
</evidence>
<dbReference type="AlphaFoldDB" id="A0A9W7CPZ3"/>
<dbReference type="OrthoDB" id="264392at2759"/>
<evidence type="ECO:0000313" key="1">
    <source>
        <dbReference type="EMBL" id="GMF34001.1"/>
    </source>
</evidence>
<reference evidence="1" key="1">
    <citation type="submission" date="2023-04" db="EMBL/GenBank/DDBJ databases">
        <title>Phytophthora lilii NBRC 32176.</title>
        <authorList>
            <person name="Ichikawa N."/>
            <person name="Sato H."/>
            <person name="Tonouchi N."/>
        </authorList>
    </citation>
    <scope>NUCLEOTIDE SEQUENCE</scope>
    <source>
        <strain evidence="1">NBRC 32176</strain>
    </source>
</reference>
<organism evidence="1 2">
    <name type="scientific">Phytophthora lilii</name>
    <dbReference type="NCBI Taxonomy" id="2077276"/>
    <lineage>
        <taxon>Eukaryota</taxon>
        <taxon>Sar</taxon>
        <taxon>Stramenopiles</taxon>
        <taxon>Oomycota</taxon>
        <taxon>Peronosporomycetes</taxon>
        <taxon>Peronosporales</taxon>
        <taxon>Peronosporaceae</taxon>
        <taxon>Phytophthora</taxon>
    </lineage>
</organism>
<sequence>MTFFWRRVAEEDIEFLEKRLRHNLDMLFAKKKRLALELRASARRMDDEAGAGKKGSLLARALGFFSSTRDDTTCTGTIAAGSNAAWPRVQLLRLCDVCVLRVQNGDEHGERGFQAQPGQGPDHGCGGETAVYLAVTGRADKYPIRVGGGIARLRRHPGIHPDERLSGDAAEILPSLFKYRVLEQRRALAGAFDGNVLHFVFCPHADESESTSSVRLHLKRSRQMVLQL</sequence>
<gene>
    <name evidence="1" type="ORF">Plil01_001448000</name>
</gene>
<comment type="caution">
    <text evidence="1">The sequence shown here is derived from an EMBL/GenBank/DDBJ whole genome shotgun (WGS) entry which is preliminary data.</text>
</comment>
<keyword evidence="2" id="KW-1185">Reference proteome</keyword>
<proteinExistence type="predicted"/>
<name>A0A9W7CPZ3_9STRA</name>